<dbReference type="Pfam" id="PF09359">
    <property type="entry name" value="VTC"/>
    <property type="match status" value="1"/>
</dbReference>
<dbReference type="OrthoDB" id="9800181at2"/>
<dbReference type="EMBL" id="FOUY01000012">
    <property type="protein sequence ID" value="SFN31417.1"/>
    <property type="molecule type" value="Genomic_DNA"/>
</dbReference>
<dbReference type="SUPFAM" id="SSF55154">
    <property type="entry name" value="CYTH-like phosphatases"/>
    <property type="match status" value="1"/>
</dbReference>
<name>A0A1I4Y042_PSUAM</name>
<dbReference type="InterPro" id="IPR018966">
    <property type="entry name" value="VTC_domain"/>
</dbReference>
<evidence type="ECO:0000313" key="4">
    <source>
        <dbReference type="Proteomes" id="UP000199614"/>
    </source>
</evidence>
<dbReference type="RefSeq" id="WP_093342606.1">
    <property type="nucleotide sequence ID" value="NZ_FOUY01000012.1"/>
</dbReference>
<protein>
    <submittedName>
        <fullName evidence="3">VTC domain-containing protein</fullName>
    </submittedName>
</protein>
<feature type="region of interest" description="Disordered" evidence="1">
    <location>
        <begin position="1"/>
        <end position="27"/>
    </location>
</feature>
<dbReference type="InterPro" id="IPR042267">
    <property type="entry name" value="VTC_sf"/>
</dbReference>
<proteinExistence type="predicted"/>
<accession>A0A1I4Y042</accession>
<feature type="compositionally biased region" description="Low complexity" evidence="1">
    <location>
        <begin position="10"/>
        <end position="27"/>
    </location>
</feature>
<reference evidence="3 4" key="1">
    <citation type="submission" date="2016-10" db="EMBL/GenBank/DDBJ databases">
        <authorList>
            <person name="de Groot N.N."/>
        </authorList>
    </citation>
    <scope>NUCLEOTIDE SEQUENCE [LARGE SCALE GENOMIC DNA]</scope>
    <source>
        <strain evidence="3 4">CGMCC 4.1877</strain>
    </source>
</reference>
<organism evidence="3 4">
    <name type="scientific">Pseudonocardia ammonioxydans</name>
    <dbReference type="NCBI Taxonomy" id="260086"/>
    <lineage>
        <taxon>Bacteria</taxon>
        <taxon>Bacillati</taxon>
        <taxon>Actinomycetota</taxon>
        <taxon>Actinomycetes</taxon>
        <taxon>Pseudonocardiales</taxon>
        <taxon>Pseudonocardiaceae</taxon>
        <taxon>Pseudonocardia</taxon>
    </lineage>
</organism>
<dbReference type="AlphaFoldDB" id="A0A1I4Y042"/>
<dbReference type="STRING" id="260086.SAMN05216207_101297"/>
<dbReference type="Gene3D" id="3.20.100.30">
    <property type="entry name" value="VTC, catalytic tunnel domain"/>
    <property type="match status" value="1"/>
</dbReference>
<dbReference type="InterPro" id="IPR033469">
    <property type="entry name" value="CYTH-like_dom_sf"/>
</dbReference>
<keyword evidence="4" id="KW-1185">Reference proteome</keyword>
<evidence type="ECO:0000259" key="2">
    <source>
        <dbReference type="Pfam" id="PF09359"/>
    </source>
</evidence>
<dbReference type="Proteomes" id="UP000199614">
    <property type="component" value="Unassembled WGS sequence"/>
</dbReference>
<evidence type="ECO:0000256" key="1">
    <source>
        <dbReference type="SAM" id="MobiDB-lite"/>
    </source>
</evidence>
<gene>
    <name evidence="3" type="ORF">SAMN05216207_101297</name>
</gene>
<evidence type="ECO:0000313" key="3">
    <source>
        <dbReference type="EMBL" id="SFN31417.1"/>
    </source>
</evidence>
<dbReference type="GO" id="GO:0006799">
    <property type="term" value="P:polyphosphate biosynthetic process"/>
    <property type="evidence" value="ECO:0007669"/>
    <property type="project" value="UniProtKB-ARBA"/>
</dbReference>
<sequence length="285" mass="32721">MFFPRRRRPAAATGSEPPGGPAPAAGAAALRAPSPLHAFNRYELKYLVPEARVPEVRELLTSRMDGDANAQHGGYEVLSLYYDSERLRFYWEKIEGERFRRKLRLRVYGDRSAVTDDTPVFLEIKQRVNRVTQKRRVRIPYGAARRLCDEREMIPHEPGQTAFLEEVLALVVENDLRPIVTTSYRREPFVGRDVDPGLRVTLDHRIRGRDRDFHLGADSQNRFTVSPHLAVMEIKVNERAPYWITDMAAALELSVVRVSKYCQSVEVFGRAPRSVFHIPEELPAR</sequence>
<dbReference type="CDD" id="cd07750">
    <property type="entry name" value="PolyPPase_VTC_like"/>
    <property type="match status" value="1"/>
</dbReference>
<feature type="domain" description="VTC" evidence="2">
    <location>
        <begin position="40"/>
        <end position="267"/>
    </location>
</feature>